<accession>A0ABD3CQG6</accession>
<protein>
    <recommendedName>
        <fullName evidence="5">F-box domain-containing protein</fullName>
    </recommendedName>
</protein>
<dbReference type="Gene3D" id="3.80.10.10">
    <property type="entry name" value="Ribonuclease Inhibitor"/>
    <property type="match status" value="1"/>
</dbReference>
<gene>
    <name evidence="3" type="ORF">CASFOL_025194</name>
</gene>
<evidence type="ECO:0000259" key="2">
    <source>
        <dbReference type="Pfam" id="PF24758"/>
    </source>
</evidence>
<sequence>MGEKQRAKTEHNGSNSTDMISELPQSILHHILSFLSEKCATRTSVLSKPWLDVWSTRPKIELRECDFPWRSELFLSALDNLFQRYHDQNLSIQELCLEMVYDSESVLILNKWMTIVKVFSLHIYSHCHCNIPYSVLEAESLKKLYMERCMLSDRNPSSVGKFKNLQTLHLVSVIIEDEALVKMVSSCPRLKSLTLEEIELSNDAVNLFSTNHLPSLENLDLQRCYGFTKFHLLSRSIKHLIVIIDNDWKDPFEKATIHAPSILYFKYRSSCIPSISFTTTNDHEWKSEIELSFEKVDADSLWFVKLNKMLSALSRSEISLTLHHSQWKEIEDPQDDNDTRLYRRPVMVENLTLCLRPADLLRDFIHDLLFRVCHPRNISFYKGSKYDWELEHKKFDEVLYEILIMERESTGHYLWRQNLEEVRVEAFDECGKREHWPRLTDLNRLCFRLKWS</sequence>
<dbReference type="SUPFAM" id="SSF52047">
    <property type="entry name" value="RNI-like"/>
    <property type="match status" value="1"/>
</dbReference>
<evidence type="ECO:0008006" key="5">
    <source>
        <dbReference type="Google" id="ProtNLM"/>
    </source>
</evidence>
<dbReference type="SUPFAM" id="SSF81383">
    <property type="entry name" value="F-box domain"/>
    <property type="match status" value="1"/>
</dbReference>
<dbReference type="AlphaFoldDB" id="A0ABD3CQG6"/>
<organism evidence="3 4">
    <name type="scientific">Castilleja foliolosa</name>
    <dbReference type="NCBI Taxonomy" id="1961234"/>
    <lineage>
        <taxon>Eukaryota</taxon>
        <taxon>Viridiplantae</taxon>
        <taxon>Streptophyta</taxon>
        <taxon>Embryophyta</taxon>
        <taxon>Tracheophyta</taxon>
        <taxon>Spermatophyta</taxon>
        <taxon>Magnoliopsida</taxon>
        <taxon>eudicotyledons</taxon>
        <taxon>Gunneridae</taxon>
        <taxon>Pentapetalae</taxon>
        <taxon>asterids</taxon>
        <taxon>lamiids</taxon>
        <taxon>Lamiales</taxon>
        <taxon>Orobanchaceae</taxon>
        <taxon>Pedicularideae</taxon>
        <taxon>Castillejinae</taxon>
        <taxon>Castilleja</taxon>
    </lineage>
</organism>
<dbReference type="Pfam" id="PF00646">
    <property type="entry name" value="F-box"/>
    <property type="match status" value="1"/>
</dbReference>
<dbReference type="PANTHER" id="PTHR34145">
    <property type="entry name" value="OS02G0105600 PROTEIN"/>
    <property type="match status" value="1"/>
</dbReference>
<proteinExistence type="predicted"/>
<dbReference type="EMBL" id="JAVIJP010000032">
    <property type="protein sequence ID" value="KAL3632210.1"/>
    <property type="molecule type" value="Genomic_DNA"/>
</dbReference>
<dbReference type="InterPro" id="IPR055411">
    <property type="entry name" value="LRR_FXL15/At3g58940/PEG3-like"/>
</dbReference>
<name>A0ABD3CQG6_9LAMI</name>
<evidence type="ECO:0000313" key="3">
    <source>
        <dbReference type="EMBL" id="KAL3632210.1"/>
    </source>
</evidence>
<feature type="domain" description="F-box" evidence="1">
    <location>
        <begin position="20"/>
        <end position="58"/>
    </location>
</feature>
<dbReference type="Pfam" id="PF24758">
    <property type="entry name" value="LRR_At5g56370"/>
    <property type="match status" value="1"/>
</dbReference>
<dbReference type="InterPro" id="IPR053772">
    <property type="entry name" value="At1g61320/At1g61330-like"/>
</dbReference>
<dbReference type="InterPro" id="IPR001810">
    <property type="entry name" value="F-box_dom"/>
</dbReference>
<evidence type="ECO:0000313" key="4">
    <source>
        <dbReference type="Proteomes" id="UP001632038"/>
    </source>
</evidence>
<feature type="domain" description="F-box/LRR-repeat protein 15/At3g58940/PEG3-like LRR" evidence="2">
    <location>
        <begin position="126"/>
        <end position="208"/>
    </location>
</feature>
<dbReference type="Gene3D" id="1.20.1280.50">
    <property type="match status" value="1"/>
</dbReference>
<keyword evidence="4" id="KW-1185">Reference proteome</keyword>
<dbReference type="InterPro" id="IPR032675">
    <property type="entry name" value="LRR_dom_sf"/>
</dbReference>
<dbReference type="Proteomes" id="UP001632038">
    <property type="component" value="Unassembled WGS sequence"/>
</dbReference>
<comment type="caution">
    <text evidence="3">The sequence shown here is derived from an EMBL/GenBank/DDBJ whole genome shotgun (WGS) entry which is preliminary data.</text>
</comment>
<reference evidence="4" key="1">
    <citation type="journal article" date="2024" name="IScience">
        <title>Strigolactones Initiate the Formation of Haustorium-like Structures in Castilleja.</title>
        <authorList>
            <person name="Buerger M."/>
            <person name="Peterson D."/>
            <person name="Chory J."/>
        </authorList>
    </citation>
    <scope>NUCLEOTIDE SEQUENCE [LARGE SCALE GENOMIC DNA]</scope>
</reference>
<evidence type="ECO:0000259" key="1">
    <source>
        <dbReference type="Pfam" id="PF00646"/>
    </source>
</evidence>
<dbReference type="InterPro" id="IPR036047">
    <property type="entry name" value="F-box-like_dom_sf"/>
</dbReference>